<dbReference type="Proteomes" id="UP000033393">
    <property type="component" value="Unassembled WGS sequence"/>
</dbReference>
<dbReference type="Pfam" id="PF01638">
    <property type="entry name" value="HxlR"/>
    <property type="match status" value="1"/>
</dbReference>
<name>A0A0F0GLT8_LENAE</name>
<gene>
    <name evidence="5" type="ORF">UK23_32900</name>
</gene>
<keyword evidence="1" id="KW-0805">Transcription regulation</keyword>
<keyword evidence="2" id="KW-0238">DNA-binding</keyword>
<dbReference type="AlphaFoldDB" id="A0A0F0GLT8"/>
<protein>
    <recommendedName>
        <fullName evidence="4">HTH hxlR-type domain-containing protein</fullName>
    </recommendedName>
</protein>
<dbReference type="GO" id="GO:0003677">
    <property type="term" value="F:DNA binding"/>
    <property type="evidence" value="ECO:0007669"/>
    <property type="project" value="UniProtKB-KW"/>
</dbReference>
<dbReference type="InterPro" id="IPR036388">
    <property type="entry name" value="WH-like_DNA-bd_sf"/>
</dbReference>
<dbReference type="PROSITE" id="PS51118">
    <property type="entry name" value="HTH_HXLR"/>
    <property type="match status" value="1"/>
</dbReference>
<keyword evidence="6" id="KW-1185">Reference proteome</keyword>
<accession>A0A0F0GLT8</accession>
<evidence type="ECO:0000313" key="5">
    <source>
        <dbReference type="EMBL" id="KJK43526.1"/>
    </source>
</evidence>
<dbReference type="PATRIC" id="fig|68170.10.peg.8563"/>
<dbReference type="InterPro" id="IPR002577">
    <property type="entry name" value="HTH_HxlR"/>
</dbReference>
<dbReference type="Gene3D" id="1.10.10.10">
    <property type="entry name" value="Winged helix-like DNA-binding domain superfamily/Winged helix DNA-binding domain"/>
    <property type="match status" value="1"/>
</dbReference>
<feature type="domain" description="HTH hxlR-type" evidence="4">
    <location>
        <begin position="17"/>
        <end position="114"/>
    </location>
</feature>
<proteinExistence type="predicted"/>
<evidence type="ECO:0000256" key="3">
    <source>
        <dbReference type="ARBA" id="ARBA00023163"/>
    </source>
</evidence>
<dbReference type="EMBL" id="JYJG01000288">
    <property type="protein sequence ID" value="KJK43526.1"/>
    <property type="molecule type" value="Genomic_DNA"/>
</dbReference>
<keyword evidence="3" id="KW-0804">Transcription</keyword>
<evidence type="ECO:0000256" key="1">
    <source>
        <dbReference type="ARBA" id="ARBA00023015"/>
    </source>
</evidence>
<dbReference type="PANTHER" id="PTHR33204">
    <property type="entry name" value="TRANSCRIPTIONAL REGULATOR, MARR FAMILY"/>
    <property type="match status" value="1"/>
</dbReference>
<dbReference type="InterPro" id="IPR036390">
    <property type="entry name" value="WH_DNA-bd_sf"/>
</dbReference>
<evidence type="ECO:0000256" key="2">
    <source>
        <dbReference type="ARBA" id="ARBA00023125"/>
    </source>
</evidence>
<sequence length="216" mass="22895">MKAGGRQMPKRSYGQYCGLARALDVVGARWSLLIVRELLVGPARYGELLAGLPGIATNLLASRLKELEEVGVVERTLDTDSNGVAYVLTSWGRELRDTVASLVRWSTPLMIAGPQGDTFQGRWLVVALDALLRDRRSKKAMTIGLSADDAVVAVHASKTGMRVEVCGEERPATVFRGEPAIVLGLASGMLTVEQAVAAGGSVTGHEADLTAVLTPA</sequence>
<dbReference type="PANTHER" id="PTHR33204:SF18">
    <property type="entry name" value="TRANSCRIPTIONAL REGULATORY PROTEIN"/>
    <property type="match status" value="1"/>
</dbReference>
<evidence type="ECO:0000259" key="4">
    <source>
        <dbReference type="PROSITE" id="PS51118"/>
    </source>
</evidence>
<comment type="caution">
    <text evidence="5">The sequence shown here is derived from an EMBL/GenBank/DDBJ whole genome shotgun (WGS) entry which is preliminary data.</text>
</comment>
<organism evidence="5 6">
    <name type="scientific">Lentzea aerocolonigenes</name>
    <name type="common">Lechevalieria aerocolonigenes</name>
    <name type="synonym">Saccharothrix aerocolonigenes</name>
    <dbReference type="NCBI Taxonomy" id="68170"/>
    <lineage>
        <taxon>Bacteria</taxon>
        <taxon>Bacillati</taxon>
        <taxon>Actinomycetota</taxon>
        <taxon>Actinomycetes</taxon>
        <taxon>Pseudonocardiales</taxon>
        <taxon>Pseudonocardiaceae</taxon>
        <taxon>Lentzea</taxon>
    </lineage>
</organism>
<dbReference type="SUPFAM" id="SSF46785">
    <property type="entry name" value="Winged helix' DNA-binding domain"/>
    <property type="match status" value="1"/>
</dbReference>
<evidence type="ECO:0000313" key="6">
    <source>
        <dbReference type="Proteomes" id="UP000033393"/>
    </source>
</evidence>
<reference evidence="5 6" key="1">
    <citation type="submission" date="2015-02" db="EMBL/GenBank/DDBJ databases">
        <authorList>
            <person name="Ju K.-S."/>
            <person name="Doroghazi J.R."/>
            <person name="Metcalf W."/>
        </authorList>
    </citation>
    <scope>NUCLEOTIDE SEQUENCE [LARGE SCALE GENOMIC DNA]</scope>
    <source>
        <strain evidence="5 6">NRRL B-16140</strain>
    </source>
</reference>